<dbReference type="SMART" id="SM00862">
    <property type="entry name" value="Trans_reg_C"/>
    <property type="match status" value="1"/>
</dbReference>
<evidence type="ECO:0000259" key="4">
    <source>
        <dbReference type="PROSITE" id="PS51755"/>
    </source>
</evidence>
<protein>
    <submittedName>
        <fullName evidence="5">Transcriptional regulator</fullName>
    </submittedName>
</protein>
<sequence length="936" mass="101117">MDLMRGPGRPGRVGLIRRRLLDRMAASLDGGAVVLCAPCGFGKTTLLDQYASLMAQPVAWLVAGPRHVEPHGFTVDLVRRLRQARPDLPDTSDLEELLAADSGPVLLVIDDAHCLGGTPAEAVLERLLVMMPEWLQVAVATRHTPGINLTRHELSGVEVITSEQLRFRLWETAQLLDEVYREPLPPSDLAALDRHTGGWPAGIHLYHLSTRGRALPQRRAAVAALDGRASVTRSYLARNILADLPGPLRDFLIRTSVFDTLTAARCDRLLGGDSSWRHLAELERRQAFTTGDGCGGYRYHQAMRCHLLASLVEDLGHEAARAWHRRAAELLREDDALAEAARAYVRADDWAMARAMLERIGVDIVVDELEPWRELFPDALLADDPWLLLAEGRHLLAQGRLRPAVRCLERAAGLFSDEAGRAHCHRSIATARIWLPGPSRGFGEWSAWLRAATQRHPGLIAAQAERLGGDRGRLVRAVAGLLAGSPDGERPVPDGDSEPGGPVASALRLCRSVRDVATGRLPTGTVLAELAGDLAPRLPWLARMARLAATVTGTEPDVKAARHIAEECVRDDDDWGAAIAIGVGLWLALRTGTVQPDTDRYVAEDLVARCRRLDAAVLEAWARALEVRVLAADDADDLTEAAQSAAAFCRKAGVPGAVALIEAVRRPETVPVPVVRAAVAPAPAEPARNAVSVWCLGGFRMERADGPLRWDAVKPRVRALLRLLALHSPGAVHREVLAEALWPAASPRVAAHSLHVALSSLRQFLDPGAPRGRCRWLEREGEAYRLVLPGGGRTDVAVLREAMRAAAACGTDAPHAAGLQRAVLQAYGGDLLPEDGAAEWVVAERDRLRRATAEAAVTLARIELRNGSPAAAASAAGRAVAVDRYHDAAWRLLVEALDRQGAHAAARDAQTRYQSVLAELGIASPVAAGRRRPVRA</sequence>
<reference evidence="5 6" key="1">
    <citation type="journal article" date="2013" name="Stand. Genomic Sci.">
        <title>Genomic Encyclopedia of Type Strains, Phase I: The one thousand microbial genomes (KMG-I) project.</title>
        <authorList>
            <person name="Kyrpides N.C."/>
            <person name="Woyke T."/>
            <person name="Eisen J.A."/>
            <person name="Garrity G."/>
            <person name="Lilburn T.G."/>
            <person name="Beck B.J."/>
            <person name="Whitman W.B."/>
            <person name="Hugenholtz P."/>
            <person name="Klenk H.P."/>
        </authorList>
    </citation>
    <scope>NUCLEOTIDE SEQUENCE [LARGE SCALE GENOMIC DNA]</scope>
    <source>
        <strain evidence="5 6">DSM 45044</strain>
    </source>
</reference>
<evidence type="ECO:0000313" key="6">
    <source>
        <dbReference type="Proteomes" id="UP000321617"/>
    </source>
</evidence>
<comment type="caution">
    <text evidence="5">The sequence shown here is derived from an EMBL/GenBank/DDBJ whole genome shotgun (WGS) entry which is preliminary data.</text>
</comment>
<dbReference type="Gene3D" id="1.10.10.10">
    <property type="entry name" value="Winged helix-like DNA-binding domain superfamily/Winged helix DNA-binding domain"/>
    <property type="match status" value="1"/>
</dbReference>
<dbReference type="AlphaFoldDB" id="A0A562UPV6"/>
<dbReference type="InterPro" id="IPR059106">
    <property type="entry name" value="WHD_MalT"/>
</dbReference>
<keyword evidence="2 3" id="KW-0238">DNA-binding</keyword>
<dbReference type="Gene3D" id="3.40.50.300">
    <property type="entry name" value="P-loop containing nucleotide triphosphate hydrolases"/>
    <property type="match status" value="1"/>
</dbReference>
<dbReference type="InterPro" id="IPR005158">
    <property type="entry name" value="BTAD"/>
</dbReference>
<feature type="domain" description="OmpR/PhoB-type" evidence="4">
    <location>
        <begin position="683"/>
        <end position="788"/>
    </location>
</feature>
<dbReference type="SMART" id="SM01043">
    <property type="entry name" value="BTAD"/>
    <property type="match status" value="1"/>
</dbReference>
<evidence type="ECO:0000256" key="2">
    <source>
        <dbReference type="ARBA" id="ARBA00023125"/>
    </source>
</evidence>
<keyword evidence="6" id="KW-1185">Reference proteome</keyword>
<dbReference type="EMBL" id="VLLL01000010">
    <property type="protein sequence ID" value="TWJ07655.1"/>
    <property type="molecule type" value="Genomic_DNA"/>
</dbReference>
<dbReference type="InterPro" id="IPR027417">
    <property type="entry name" value="P-loop_NTPase"/>
</dbReference>
<dbReference type="SUPFAM" id="SSF46894">
    <property type="entry name" value="C-terminal effector domain of the bipartite response regulators"/>
    <property type="match status" value="1"/>
</dbReference>
<comment type="similarity">
    <text evidence="1">Belongs to the AfsR/DnrI/RedD regulatory family.</text>
</comment>
<dbReference type="PANTHER" id="PTHR35807">
    <property type="entry name" value="TRANSCRIPTIONAL REGULATOR REDD-RELATED"/>
    <property type="match status" value="1"/>
</dbReference>
<gene>
    <name evidence="5" type="ORF">LX16_4814</name>
</gene>
<dbReference type="InterPro" id="IPR036388">
    <property type="entry name" value="WH-like_DNA-bd_sf"/>
</dbReference>
<dbReference type="Pfam" id="PF25873">
    <property type="entry name" value="WHD_MalT"/>
    <property type="match status" value="1"/>
</dbReference>
<dbReference type="Proteomes" id="UP000321617">
    <property type="component" value="Unassembled WGS sequence"/>
</dbReference>
<dbReference type="GO" id="GO:0003677">
    <property type="term" value="F:DNA binding"/>
    <property type="evidence" value="ECO:0007669"/>
    <property type="project" value="UniProtKB-UniRule"/>
</dbReference>
<dbReference type="Gene3D" id="1.25.40.10">
    <property type="entry name" value="Tetratricopeptide repeat domain"/>
    <property type="match status" value="2"/>
</dbReference>
<dbReference type="SUPFAM" id="SSF52540">
    <property type="entry name" value="P-loop containing nucleoside triphosphate hydrolases"/>
    <property type="match status" value="1"/>
</dbReference>
<accession>A0A562UPV6</accession>
<feature type="DNA-binding region" description="OmpR/PhoB-type" evidence="3">
    <location>
        <begin position="683"/>
        <end position="788"/>
    </location>
</feature>
<dbReference type="InterPro" id="IPR016032">
    <property type="entry name" value="Sig_transdc_resp-reg_C-effctor"/>
</dbReference>
<dbReference type="InterPro" id="IPR011990">
    <property type="entry name" value="TPR-like_helical_dom_sf"/>
</dbReference>
<evidence type="ECO:0000313" key="5">
    <source>
        <dbReference type="EMBL" id="TWJ07655.1"/>
    </source>
</evidence>
<evidence type="ECO:0000256" key="1">
    <source>
        <dbReference type="ARBA" id="ARBA00005820"/>
    </source>
</evidence>
<dbReference type="InterPro" id="IPR001867">
    <property type="entry name" value="OmpR/PhoB-type_DNA-bd"/>
</dbReference>
<organism evidence="5 6">
    <name type="scientific">Stackebrandtia albiflava</name>
    <dbReference type="NCBI Taxonomy" id="406432"/>
    <lineage>
        <taxon>Bacteria</taxon>
        <taxon>Bacillati</taxon>
        <taxon>Actinomycetota</taxon>
        <taxon>Actinomycetes</taxon>
        <taxon>Glycomycetales</taxon>
        <taxon>Glycomycetaceae</taxon>
        <taxon>Stackebrandtia</taxon>
    </lineage>
</organism>
<dbReference type="InterPro" id="IPR051677">
    <property type="entry name" value="AfsR-DnrI-RedD_regulator"/>
</dbReference>
<dbReference type="PROSITE" id="PS51755">
    <property type="entry name" value="OMPR_PHOB"/>
    <property type="match status" value="1"/>
</dbReference>
<dbReference type="Pfam" id="PF03704">
    <property type="entry name" value="BTAD"/>
    <property type="match status" value="1"/>
</dbReference>
<dbReference type="GO" id="GO:0006355">
    <property type="term" value="P:regulation of DNA-templated transcription"/>
    <property type="evidence" value="ECO:0007669"/>
    <property type="project" value="InterPro"/>
</dbReference>
<proteinExistence type="inferred from homology"/>
<dbReference type="GO" id="GO:0000160">
    <property type="term" value="P:phosphorelay signal transduction system"/>
    <property type="evidence" value="ECO:0007669"/>
    <property type="project" value="InterPro"/>
</dbReference>
<dbReference type="SUPFAM" id="SSF48452">
    <property type="entry name" value="TPR-like"/>
    <property type="match status" value="1"/>
</dbReference>
<name>A0A562UPV6_9ACTN</name>
<evidence type="ECO:0000256" key="3">
    <source>
        <dbReference type="PROSITE-ProRule" id="PRU01091"/>
    </source>
</evidence>